<accession>W2PEE2</accession>
<evidence type="ECO:0000256" key="1">
    <source>
        <dbReference type="SAM" id="MobiDB-lite"/>
    </source>
</evidence>
<dbReference type="AlphaFoldDB" id="W2PEE2"/>
<evidence type="ECO:0000313" key="2">
    <source>
        <dbReference type="EMBL" id="ETM99221.1"/>
    </source>
</evidence>
<dbReference type="EMBL" id="KI669656">
    <property type="protein sequence ID" value="ETM99221.1"/>
    <property type="molecule type" value="Genomic_DNA"/>
</dbReference>
<dbReference type="OMA" id="VICNIDT"/>
<feature type="non-terminal residue" evidence="2">
    <location>
        <position position="1"/>
    </location>
</feature>
<organism evidence="2 3">
    <name type="scientific">Phytophthora nicotianae (strain INRA-310)</name>
    <name type="common">Phytophthora parasitica</name>
    <dbReference type="NCBI Taxonomy" id="761204"/>
    <lineage>
        <taxon>Eukaryota</taxon>
        <taxon>Sar</taxon>
        <taxon>Stramenopiles</taxon>
        <taxon>Oomycota</taxon>
        <taxon>Peronosporomycetes</taxon>
        <taxon>Peronosporales</taxon>
        <taxon>Peronosporaceae</taxon>
        <taxon>Phytophthora</taxon>
    </lineage>
</organism>
<dbReference type="VEuPathDB" id="FungiDB:PPTG_24452"/>
<dbReference type="OrthoDB" id="120907at2759"/>
<protein>
    <recommendedName>
        <fullName evidence="4">Reverse transcriptase</fullName>
    </recommendedName>
</protein>
<proteinExistence type="predicted"/>
<reference evidence="2 3" key="2">
    <citation type="submission" date="2013-11" db="EMBL/GenBank/DDBJ databases">
        <title>The Genome Sequence of Phytophthora parasitica INRA-310.</title>
        <authorList>
            <consortium name="The Broad Institute Genomics Platform"/>
            <person name="Russ C."/>
            <person name="Tyler B."/>
            <person name="Panabieres F."/>
            <person name="Shan W."/>
            <person name="Tripathy S."/>
            <person name="Grunwald N."/>
            <person name="Machado M."/>
            <person name="Johnson C.S."/>
            <person name="Arredondo F."/>
            <person name="Hong C."/>
            <person name="Coffey M."/>
            <person name="Young S.K."/>
            <person name="Zeng Q."/>
            <person name="Gargeya S."/>
            <person name="Fitzgerald M."/>
            <person name="Abouelleil A."/>
            <person name="Alvarado L."/>
            <person name="Chapman S.B."/>
            <person name="Gainer-Dewar J."/>
            <person name="Goldberg J."/>
            <person name="Griggs A."/>
            <person name="Gujja S."/>
            <person name="Hansen M."/>
            <person name="Howarth C."/>
            <person name="Imamovic A."/>
            <person name="Ireland A."/>
            <person name="Larimer J."/>
            <person name="McCowan C."/>
            <person name="Murphy C."/>
            <person name="Pearson M."/>
            <person name="Poon T.W."/>
            <person name="Priest M."/>
            <person name="Roberts A."/>
            <person name="Saif S."/>
            <person name="Shea T."/>
            <person name="Sykes S."/>
            <person name="Wortman J."/>
            <person name="Nusbaum C."/>
            <person name="Birren B."/>
        </authorList>
    </citation>
    <scope>NUCLEOTIDE SEQUENCE [LARGE SCALE GENOMIC DNA]</scope>
    <source>
        <strain evidence="2 3">INRA-310</strain>
    </source>
</reference>
<feature type="compositionally biased region" description="Polar residues" evidence="1">
    <location>
        <begin position="26"/>
        <end position="36"/>
    </location>
</feature>
<dbReference type="RefSeq" id="XP_008915478.1">
    <property type="nucleotide sequence ID" value="XM_008917230.1"/>
</dbReference>
<reference evidence="3" key="1">
    <citation type="submission" date="2011-12" db="EMBL/GenBank/DDBJ databases">
        <authorList>
            <consortium name="The Broad Institute Genome Sequencing Platform"/>
            <person name="Russ C."/>
            <person name="Tyler B."/>
            <person name="Panabieres F."/>
            <person name="Shan W."/>
            <person name="Tripathy S."/>
            <person name="Grunwald N."/>
            <person name="Machado M."/>
            <person name="Young S.K."/>
            <person name="Zeng Q."/>
            <person name="Gargeya S."/>
            <person name="Fitzgerald M."/>
            <person name="Haas B."/>
            <person name="Abouelleil A."/>
            <person name="Alvarado L."/>
            <person name="Arachchi H.M."/>
            <person name="Berlin A."/>
            <person name="Chapman S.B."/>
            <person name="Gearin G."/>
            <person name="Goldberg J."/>
            <person name="Griggs A."/>
            <person name="Gujja S."/>
            <person name="Hansen M."/>
            <person name="Heiman D."/>
            <person name="Howarth C."/>
            <person name="Larimer J."/>
            <person name="Lui A."/>
            <person name="MacDonald P.J.P."/>
            <person name="McCowen C."/>
            <person name="Montmayeur A."/>
            <person name="Murphy C."/>
            <person name="Neiman D."/>
            <person name="Pearson M."/>
            <person name="Priest M."/>
            <person name="Roberts A."/>
            <person name="Saif S."/>
            <person name="Shea T."/>
            <person name="Sisk P."/>
            <person name="Stolte C."/>
            <person name="Sykes S."/>
            <person name="Wortman J."/>
            <person name="Nusbaum C."/>
            <person name="Birren B."/>
        </authorList>
    </citation>
    <scope>NUCLEOTIDE SEQUENCE [LARGE SCALE GENOMIC DNA]</scope>
    <source>
        <strain evidence="3">INRA-310</strain>
    </source>
</reference>
<feature type="non-terminal residue" evidence="2">
    <location>
        <position position="134"/>
    </location>
</feature>
<sequence>VEDENTAEEVSEGYETEGPDKAEPIESTSELPTASQPLEDDQVCIGEGGERFAEDVDSQMAVLPEITTTTEDVKLEDIRIENDGESTPKEVDRLRKIIWNRQHLMLGKGNALPPAARGVICNIDTGDAKPVAQR</sequence>
<feature type="region of interest" description="Disordered" evidence="1">
    <location>
        <begin position="1"/>
        <end position="39"/>
    </location>
</feature>
<name>W2PEE2_PHYN3</name>
<evidence type="ECO:0008006" key="4">
    <source>
        <dbReference type="Google" id="ProtNLM"/>
    </source>
</evidence>
<dbReference type="Proteomes" id="UP000018817">
    <property type="component" value="Unassembled WGS sequence"/>
</dbReference>
<gene>
    <name evidence="2" type="ORF">PPTG_24452</name>
</gene>
<feature type="compositionally biased region" description="Acidic residues" evidence="1">
    <location>
        <begin position="1"/>
        <end position="17"/>
    </location>
</feature>
<evidence type="ECO:0000313" key="3">
    <source>
        <dbReference type="Proteomes" id="UP000018817"/>
    </source>
</evidence>
<dbReference type="GeneID" id="20193051"/>